<accession>A0ABD1F448</accession>
<organism evidence="2 3">
    <name type="scientific">Hypothenemus hampei</name>
    <name type="common">Coffee berry borer</name>
    <dbReference type="NCBI Taxonomy" id="57062"/>
    <lineage>
        <taxon>Eukaryota</taxon>
        <taxon>Metazoa</taxon>
        <taxon>Ecdysozoa</taxon>
        <taxon>Arthropoda</taxon>
        <taxon>Hexapoda</taxon>
        <taxon>Insecta</taxon>
        <taxon>Pterygota</taxon>
        <taxon>Neoptera</taxon>
        <taxon>Endopterygota</taxon>
        <taxon>Coleoptera</taxon>
        <taxon>Polyphaga</taxon>
        <taxon>Cucujiformia</taxon>
        <taxon>Curculionidae</taxon>
        <taxon>Scolytinae</taxon>
        <taxon>Hypothenemus</taxon>
    </lineage>
</organism>
<evidence type="ECO:0000313" key="3">
    <source>
        <dbReference type="Proteomes" id="UP001566132"/>
    </source>
</evidence>
<evidence type="ECO:0000313" key="2">
    <source>
        <dbReference type="EMBL" id="KAL1506744.1"/>
    </source>
</evidence>
<keyword evidence="1" id="KW-0732">Signal</keyword>
<reference evidence="2 3" key="1">
    <citation type="submission" date="2024-05" db="EMBL/GenBank/DDBJ databases">
        <title>Genetic variation in Jamaican populations of the coffee berry borer (Hypothenemus hampei).</title>
        <authorList>
            <person name="Errbii M."/>
            <person name="Myrie A."/>
        </authorList>
    </citation>
    <scope>NUCLEOTIDE SEQUENCE [LARGE SCALE GENOMIC DNA]</scope>
    <source>
        <strain evidence="2">JA-Hopewell-2020-01-JO</strain>
        <tissue evidence="2">Whole body</tissue>
    </source>
</reference>
<protein>
    <submittedName>
        <fullName evidence="2">Uncharacterized protein</fullName>
    </submittedName>
</protein>
<dbReference type="EMBL" id="JBDJPC010000004">
    <property type="protein sequence ID" value="KAL1506744.1"/>
    <property type="molecule type" value="Genomic_DNA"/>
</dbReference>
<feature type="chain" id="PRO_5044744550" evidence="1">
    <location>
        <begin position="21"/>
        <end position="59"/>
    </location>
</feature>
<feature type="signal peptide" evidence="1">
    <location>
        <begin position="1"/>
        <end position="20"/>
    </location>
</feature>
<name>A0ABD1F448_HYPHA</name>
<dbReference type="Proteomes" id="UP001566132">
    <property type="component" value="Unassembled WGS sequence"/>
</dbReference>
<keyword evidence="3" id="KW-1185">Reference proteome</keyword>
<proteinExistence type="predicted"/>
<gene>
    <name evidence="2" type="ORF">ABEB36_006049</name>
</gene>
<dbReference type="AlphaFoldDB" id="A0ABD1F448"/>
<comment type="caution">
    <text evidence="2">The sequence shown here is derived from an EMBL/GenBank/DDBJ whole genome shotgun (WGS) entry which is preliminary data.</text>
</comment>
<evidence type="ECO:0000256" key="1">
    <source>
        <dbReference type="SAM" id="SignalP"/>
    </source>
</evidence>
<sequence>MINLVWVIYFLLHIYERACTTCIGLCREILTAMQEPSKTRCYCRIFENLVNTSRGQCNH</sequence>